<evidence type="ECO:0000313" key="7">
    <source>
        <dbReference type="Proteomes" id="UP000270094"/>
    </source>
</evidence>
<keyword evidence="4" id="KW-0732">Signal</keyword>
<gene>
    <name evidence="6" type="ORF">SVUK_LOCUS16146</name>
</gene>
<dbReference type="GO" id="GO:0005737">
    <property type="term" value="C:cytoplasm"/>
    <property type="evidence" value="ECO:0007669"/>
    <property type="project" value="TreeGrafter"/>
</dbReference>
<dbReference type="Pfam" id="PF00031">
    <property type="entry name" value="Cystatin"/>
    <property type="match status" value="1"/>
</dbReference>
<evidence type="ECO:0000256" key="1">
    <source>
        <dbReference type="ARBA" id="ARBA00009403"/>
    </source>
</evidence>
<name>A0A3P7LPJ7_STRVU</name>
<accession>A0A3P7LPJ7</accession>
<dbReference type="AlphaFoldDB" id="A0A3P7LPJ7"/>
<dbReference type="SMART" id="SM00043">
    <property type="entry name" value="CY"/>
    <property type="match status" value="1"/>
</dbReference>
<dbReference type="PROSITE" id="PS51257">
    <property type="entry name" value="PROKAR_LIPOPROTEIN"/>
    <property type="match status" value="1"/>
</dbReference>
<feature type="domain" description="Cystatin" evidence="5">
    <location>
        <begin position="29"/>
        <end position="141"/>
    </location>
</feature>
<feature type="chain" id="PRO_5018726352" description="Cystatin domain-containing protein" evidence="4">
    <location>
        <begin position="22"/>
        <end position="142"/>
    </location>
</feature>
<evidence type="ECO:0000313" key="6">
    <source>
        <dbReference type="EMBL" id="VDM81148.1"/>
    </source>
</evidence>
<proteinExistence type="inferred from homology"/>
<comment type="similarity">
    <text evidence="1">Belongs to the cystatin family.</text>
</comment>
<dbReference type="InterPro" id="IPR046350">
    <property type="entry name" value="Cystatin_sf"/>
</dbReference>
<dbReference type="PANTHER" id="PTHR46186:SF2">
    <property type="entry name" value="CYSTATIN"/>
    <property type="match status" value="1"/>
</dbReference>
<keyword evidence="3" id="KW-0789">Thiol protease inhibitor</keyword>
<dbReference type="PANTHER" id="PTHR46186">
    <property type="entry name" value="CYSTATIN"/>
    <property type="match status" value="1"/>
</dbReference>
<protein>
    <recommendedName>
        <fullName evidence="5">Cystatin domain-containing protein</fullName>
    </recommendedName>
</protein>
<reference evidence="6 7" key="1">
    <citation type="submission" date="2018-11" db="EMBL/GenBank/DDBJ databases">
        <authorList>
            <consortium name="Pathogen Informatics"/>
        </authorList>
    </citation>
    <scope>NUCLEOTIDE SEQUENCE [LARGE SCALE GENOMIC DNA]</scope>
</reference>
<dbReference type="Gene3D" id="3.10.450.10">
    <property type="match status" value="1"/>
</dbReference>
<dbReference type="OrthoDB" id="110606at2759"/>
<dbReference type="EMBL" id="UYYB01111575">
    <property type="protein sequence ID" value="VDM81148.1"/>
    <property type="molecule type" value="Genomic_DNA"/>
</dbReference>
<dbReference type="GO" id="GO:0004869">
    <property type="term" value="F:cysteine-type endopeptidase inhibitor activity"/>
    <property type="evidence" value="ECO:0007669"/>
    <property type="project" value="UniProtKB-KW"/>
</dbReference>
<evidence type="ECO:0000256" key="4">
    <source>
        <dbReference type="SAM" id="SignalP"/>
    </source>
</evidence>
<dbReference type="GO" id="GO:0031982">
    <property type="term" value="C:vesicle"/>
    <property type="evidence" value="ECO:0007669"/>
    <property type="project" value="TreeGrafter"/>
</dbReference>
<dbReference type="InterPro" id="IPR000010">
    <property type="entry name" value="Cystatin_dom"/>
</dbReference>
<evidence type="ECO:0000259" key="5">
    <source>
        <dbReference type="SMART" id="SM00043"/>
    </source>
</evidence>
<sequence length="142" mass="15755">MRFPLFVFVQLLIAMLSSCYAGQHKREETMAGEIMNASNPENMEKAWKAAKTLNEDAANAEGNLMIPIKILKAQSQVVAGLKNLFEVLYGESTCKRREVDPSLVTAANCQLKENGNRAEKAGENFELYTVMKIRDVAAGEQL</sequence>
<dbReference type="CDD" id="cd00042">
    <property type="entry name" value="CY"/>
    <property type="match status" value="1"/>
</dbReference>
<dbReference type="GO" id="GO:0005615">
    <property type="term" value="C:extracellular space"/>
    <property type="evidence" value="ECO:0007669"/>
    <property type="project" value="TreeGrafter"/>
</dbReference>
<evidence type="ECO:0000256" key="3">
    <source>
        <dbReference type="ARBA" id="ARBA00022704"/>
    </source>
</evidence>
<feature type="signal peptide" evidence="4">
    <location>
        <begin position="1"/>
        <end position="21"/>
    </location>
</feature>
<dbReference type="Proteomes" id="UP000270094">
    <property type="component" value="Unassembled WGS sequence"/>
</dbReference>
<organism evidence="6 7">
    <name type="scientific">Strongylus vulgaris</name>
    <name type="common">Blood worm</name>
    <dbReference type="NCBI Taxonomy" id="40348"/>
    <lineage>
        <taxon>Eukaryota</taxon>
        <taxon>Metazoa</taxon>
        <taxon>Ecdysozoa</taxon>
        <taxon>Nematoda</taxon>
        <taxon>Chromadorea</taxon>
        <taxon>Rhabditida</taxon>
        <taxon>Rhabditina</taxon>
        <taxon>Rhabditomorpha</taxon>
        <taxon>Strongyloidea</taxon>
        <taxon>Strongylidae</taxon>
        <taxon>Strongylus</taxon>
    </lineage>
</organism>
<keyword evidence="7" id="KW-1185">Reference proteome</keyword>
<evidence type="ECO:0000256" key="2">
    <source>
        <dbReference type="ARBA" id="ARBA00022690"/>
    </source>
</evidence>
<dbReference type="SUPFAM" id="SSF54403">
    <property type="entry name" value="Cystatin/monellin"/>
    <property type="match status" value="1"/>
</dbReference>
<keyword evidence="2" id="KW-0646">Protease inhibitor</keyword>